<organism evidence="2 3">
    <name type="scientific">Tuber aestivum</name>
    <name type="common">summer truffle</name>
    <dbReference type="NCBI Taxonomy" id="59557"/>
    <lineage>
        <taxon>Eukaryota</taxon>
        <taxon>Fungi</taxon>
        <taxon>Dikarya</taxon>
        <taxon>Ascomycota</taxon>
        <taxon>Pezizomycotina</taxon>
        <taxon>Pezizomycetes</taxon>
        <taxon>Pezizales</taxon>
        <taxon>Tuberaceae</taxon>
        <taxon>Tuber</taxon>
    </lineage>
</organism>
<dbReference type="EMBL" id="LN891098">
    <property type="protein sequence ID" value="CUS09081.1"/>
    <property type="molecule type" value="Genomic_DNA"/>
</dbReference>
<dbReference type="PANTHER" id="PTHR42100">
    <property type="entry name" value="OXIDOREDUCTASE 178 KDA SUBUNIT, PUTATIVE (AFU_ORTHOLOGUE AFUA_8G04320)-RELATED"/>
    <property type="match status" value="1"/>
</dbReference>
<accession>A0A292PQM6</accession>
<evidence type="ECO:0000313" key="3">
    <source>
        <dbReference type="Proteomes" id="UP001412239"/>
    </source>
</evidence>
<dbReference type="PANTHER" id="PTHR42100:SF1">
    <property type="entry name" value="OXIDOREDUCTASE 178 KDA SUBUNIT, PUTATIVE (AFU_ORTHOLOGUE AFUA_8G04320)-RELATED"/>
    <property type="match status" value="1"/>
</dbReference>
<reference evidence="2" key="1">
    <citation type="submission" date="2015-10" db="EMBL/GenBank/DDBJ databases">
        <authorList>
            <person name="Regsiter A."/>
            <person name="william w."/>
        </authorList>
    </citation>
    <scope>NUCLEOTIDE SEQUENCE</scope>
    <source>
        <strain evidence="2">Montdore</strain>
    </source>
</reference>
<dbReference type="InterPro" id="IPR034444">
    <property type="entry name" value="Nuo17.8"/>
</dbReference>
<protein>
    <submittedName>
        <fullName evidence="2">Uncharacterized protein</fullName>
    </submittedName>
</protein>
<dbReference type="AlphaFoldDB" id="A0A292PQM6"/>
<name>A0A292PQM6_9PEZI</name>
<feature type="region of interest" description="Disordered" evidence="1">
    <location>
        <begin position="23"/>
        <end position="48"/>
    </location>
</feature>
<sequence>MLAFRSSGRAVFCSSRTVLGRRHGATLTDAQKGKAAPPNAPDGQEIHHFTPPPEYPEESFGKGFYLSIAAVVGTIALYKLEQSISGSDRSPLTRAIEYYSDVQDLWEKRNARRTVLIERAAADRTLFLNSEPNKTVQVKFPEYILFPDPVRRRMLNNFSPRNNEIGWTHSVDLSTLREHYESQRGKR</sequence>
<dbReference type="Proteomes" id="UP001412239">
    <property type="component" value="Unassembled WGS sequence"/>
</dbReference>
<gene>
    <name evidence="2" type="ORF">GSTUAT00006796001</name>
</gene>
<evidence type="ECO:0000313" key="2">
    <source>
        <dbReference type="EMBL" id="CUS09081.1"/>
    </source>
</evidence>
<proteinExistence type="predicted"/>
<keyword evidence="3" id="KW-1185">Reference proteome</keyword>
<evidence type="ECO:0000256" key="1">
    <source>
        <dbReference type="SAM" id="MobiDB-lite"/>
    </source>
</evidence>
<dbReference type="GO" id="GO:0005739">
    <property type="term" value="C:mitochondrion"/>
    <property type="evidence" value="ECO:0007669"/>
    <property type="project" value="InterPro"/>
</dbReference>